<dbReference type="InterPro" id="IPR013320">
    <property type="entry name" value="ConA-like_dom_sf"/>
</dbReference>
<accession>A0ABS0GPI7</accession>
<dbReference type="Proteomes" id="UP000638560">
    <property type="component" value="Unassembled WGS sequence"/>
</dbReference>
<keyword evidence="2" id="KW-1015">Disulfide bond</keyword>
<comment type="caution">
    <text evidence="5">The sequence shown here is derived from an EMBL/GenBank/DDBJ whole genome shotgun (WGS) entry which is preliminary data.</text>
</comment>
<feature type="compositionally biased region" description="Polar residues" evidence="3">
    <location>
        <begin position="862"/>
        <end position="871"/>
    </location>
</feature>
<organism evidence="5 6">
    <name type="scientific">Plantactinospora alkalitolerans</name>
    <dbReference type="NCBI Taxonomy" id="2789879"/>
    <lineage>
        <taxon>Bacteria</taxon>
        <taxon>Bacillati</taxon>
        <taxon>Actinomycetota</taxon>
        <taxon>Actinomycetes</taxon>
        <taxon>Micromonosporales</taxon>
        <taxon>Micromonosporaceae</taxon>
        <taxon>Plantactinospora</taxon>
    </lineage>
</organism>
<feature type="domain" description="LamG-like jellyroll fold" evidence="4">
    <location>
        <begin position="887"/>
        <end position="1032"/>
    </location>
</feature>
<evidence type="ECO:0000256" key="2">
    <source>
        <dbReference type="ARBA" id="ARBA00023157"/>
    </source>
</evidence>
<gene>
    <name evidence="5" type="ORF">I0C86_03155</name>
</gene>
<keyword evidence="6" id="KW-1185">Reference proteome</keyword>
<dbReference type="SMART" id="SM00560">
    <property type="entry name" value="LamGL"/>
    <property type="match status" value="2"/>
</dbReference>
<keyword evidence="1" id="KW-0732">Signal</keyword>
<dbReference type="SUPFAM" id="SSF49899">
    <property type="entry name" value="Concanavalin A-like lectins/glucanases"/>
    <property type="match status" value="2"/>
</dbReference>
<name>A0ABS0GPI7_9ACTN</name>
<sequence length="1048" mass="111364">MSAEIATYPEVLPGVDLVVRATRTGFTHVLAIKTEQAAGNPALRQVRFNVGGDVRVVPSPDGGLRALAGDVVLAEATPAVMWDSTQPSGQPTSRAAGALGAATESSPTGPGDAALTAPVDVDVTHDGGLVLRPDEDMLTGERAVFPVFVDPPWSTGKSRWSYATHNNSSNGDIAVARVGLNPDTGVRYRSYFDFPLSAIGGKHIRTAHVYMKLDHSWSCADTITYLWHTGPMSSTPRASWAPRMNQRLASAYSHGNEADGCEEPDADQDVNFESGLITTAIQNHAEVKAPNITMGFCACSDTAGTGESTGNRWKKFFPNNAKLIVDYSSYPGKPHSLQAAGRGCATGVRTVVGTMTPNLSAVFPDADTTQALRTAYEWLEIPAGGVYGNSTPRLPAPAGASVPANGRSTTASLSGLVNGRSYAFRAMATDPAPYNLPSEWSAWCEITIDTTVPDVSAVPATNPLNGPGEPNTFTLSSNTATVTKFRYGWTYPPTKEVAATGTGPRTASITVAAPNYGENVLYISATNTALSEGHGSTTIIVDRPSPPVAKWRLDTYPGVDQAQALDDVQEMAGKTPLAASNVTWKPDVRIVRGASADFNGTTSAMTTTGPLVDTSQSFSVAAWVRLSALPTADDIMVAAQDGTDGAGFHLGTRLEGSPLTPRWAFVMKDTAAQSSATRAAVTTTAIPAGQVGRWTHIAGVYDKVAGKLRLFIDGILVAEADRPVTPWQAGGRFVIGRGFSHGTAGNWWKGAIADAQVFDRVLVEQDFTGRLATDSYPDDEPGFFTPVEVGRWGFENAFPCYEPSTDPLPCQASDDGPFNRRLTLTPGSLVGYGYRGSSLLLDGTHFADDPADPHYGEATQEYGRSQNNAGTEVSPDWRDGALLRTDDSFTVSVWGYIDAGARNQTVVSQSGLHESAYWIKYAPDSGNPGTGKWSFAVTDEDSTTAQQVGVESPALAEIDGWVHLVGVYDAGRNEIRLYVNGEPAGAKTLPWRPMASVGPMQVGRTLWHDGFMDYLHGGVDDLRVYQGAMTDAAVSRLFDEQALDPVEG</sequence>
<protein>
    <submittedName>
        <fullName evidence="5">LamG domain-containing protein</fullName>
    </submittedName>
</protein>
<feature type="region of interest" description="Disordered" evidence="3">
    <location>
        <begin position="82"/>
        <end position="113"/>
    </location>
</feature>
<dbReference type="PANTHER" id="PTHR46943:SF1">
    <property type="entry name" value="PENTRAXIN-RELATED PROTEIN PTX3"/>
    <property type="match status" value="1"/>
</dbReference>
<feature type="domain" description="LamG-like jellyroll fold" evidence="4">
    <location>
        <begin position="616"/>
        <end position="765"/>
    </location>
</feature>
<dbReference type="EMBL" id="JADPUN010000051">
    <property type="protein sequence ID" value="MBF9127996.1"/>
    <property type="molecule type" value="Genomic_DNA"/>
</dbReference>
<dbReference type="InterPro" id="IPR042837">
    <property type="entry name" value="PTX3"/>
</dbReference>
<feature type="region of interest" description="Disordered" evidence="3">
    <location>
        <begin position="851"/>
        <end position="878"/>
    </location>
</feature>
<evidence type="ECO:0000259" key="4">
    <source>
        <dbReference type="SMART" id="SM00560"/>
    </source>
</evidence>
<feature type="compositionally biased region" description="Polar residues" evidence="3">
    <location>
        <begin position="83"/>
        <end position="93"/>
    </location>
</feature>
<evidence type="ECO:0000256" key="1">
    <source>
        <dbReference type="ARBA" id="ARBA00022729"/>
    </source>
</evidence>
<dbReference type="Pfam" id="PF13385">
    <property type="entry name" value="Laminin_G_3"/>
    <property type="match status" value="2"/>
</dbReference>
<dbReference type="Gene3D" id="2.60.120.200">
    <property type="match status" value="2"/>
</dbReference>
<reference evidence="5 6" key="1">
    <citation type="submission" date="2020-11" db="EMBL/GenBank/DDBJ databases">
        <title>A novel isolate from a Black sea contaminated sediment with potential to produce alkanes: Plantactinospora alkalitolerans sp. nov.</title>
        <authorList>
            <person name="Carro L."/>
            <person name="Veyisoglu A."/>
            <person name="Guven K."/>
            <person name="Schumann P."/>
            <person name="Klenk H.-P."/>
            <person name="Sahin N."/>
        </authorList>
    </citation>
    <scope>NUCLEOTIDE SEQUENCE [LARGE SCALE GENOMIC DNA]</scope>
    <source>
        <strain evidence="5 6">S1510</strain>
    </source>
</reference>
<dbReference type="PANTHER" id="PTHR46943">
    <property type="entry name" value="PENTRAXIN-RELATED PROTEIN PTX3"/>
    <property type="match status" value="1"/>
</dbReference>
<proteinExistence type="predicted"/>
<dbReference type="InterPro" id="IPR006558">
    <property type="entry name" value="LamG-like"/>
</dbReference>
<evidence type="ECO:0000313" key="5">
    <source>
        <dbReference type="EMBL" id="MBF9127996.1"/>
    </source>
</evidence>
<evidence type="ECO:0000256" key="3">
    <source>
        <dbReference type="SAM" id="MobiDB-lite"/>
    </source>
</evidence>
<evidence type="ECO:0000313" key="6">
    <source>
        <dbReference type="Proteomes" id="UP000638560"/>
    </source>
</evidence>
<dbReference type="RefSeq" id="WP_196199662.1">
    <property type="nucleotide sequence ID" value="NZ_JADPUN010000051.1"/>
</dbReference>